<evidence type="ECO:0000256" key="7">
    <source>
        <dbReference type="ARBA" id="ARBA00023180"/>
    </source>
</evidence>
<dbReference type="InterPro" id="IPR018107">
    <property type="entry name" value="Na-dicarboxylate_symporter_CS"/>
</dbReference>
<keyword evidence="7" id="KW-0325">Glycoprotein</keyword>
<sequence length="595" mass="64880">MTFGKLKRRNPQDCESANDGATRELMSPDESRSPSNMSTKTCLDKVKGAFKNADNILVSLTVLSVVLGMGVGLVVKLTLRYDDYAVMLISFPGELLMNMLKMLIIPLIVSSLISGLAGLDPKSSGQIGKWALIYYFSTTMMAVVLGIILVVLIHPGNADIKKQLGQGTNKRRAPSTLDSFLDLLRNIFPPNIIQAAMQQISSKYVNKTKAVTDRMLKDMLSQNKTTEGLTTNSTITYEVTATELTDSTNVLGIVAFSMWFGLVLSQMGEKALIMVQFFALLNEVVMKMVKVIMWYSPIGIFSLVIGKVLQIESLEETAAALGMYMLTVITGLFIHACFTLTLIYVVICRKSPIGFFKGIFQAWITALGTASSAATLPITFRCLEEKIGIDKRVTRFVLPIGATINMDGTALYEAVASIFIAQINARKLEPIQIFTVSITATLAAIGAASVPSAGLVTMIMVLTSVGLPTDDISLILTVDWLLDRLRTSINVLGDAYGAAVVHHLCKKTLDEQDAEILKEAANYLEKTDETLTVLPAPKRLSVALALRLNEVDGQKLHKNRSIDSGVRGNEELDGPSISKEIPNKEDNTDYKNTSV</sequence>
<keyword evidence="5 8" id="KW-1133">Transmembrane helix</keyword>
<feature type="transmembrane region" description="Helical" evidence="8">
    <location>
        <begin position="56"/>
        <end position="79"/>
    </location>
</feature>
<evidence type="ECO:0000256" key="6">
    <source>
        <dbReference type="ARBA" id="ARBA00023136"/>
    </source>
</evidence>
<comment type="subcellular location">
    <subcellularLocation>
        <location evidence="1 8">Membrane</location>
        <topology evidence="1 8">Multi-pass membrane protein</topology>
    </subcellularLocation>
</comment>
<dbReference type="InterPro" id="IPR050746">
    <property type="entry name" value="DAACS"/>
</dbReference>
<keyword evidence="2 8" id="KW-0813">Transport</keyword>
<dbReference type="GO" id="GO:0015501">
    <property type="term" value="F:glutamate:sodium symporter activity"/>
    <property type="evidence" value="ECO:0007669"/>
    <property type="project" value="TreeGrafter"/>
</dbReference>
<dbReference type="SUPFAM" id="SSF118215">
    <property type="entry name" value="Proton glutamate symport protein"/>
    <property type="match status" value="1"/>
</dbReference>
<dbReference type="InterPro" id="IPR036458">
    <property type="entry name" value="Na:dicarbo_symporter_sf"/>
</dbReference>
<dbReference type="InterPro" id="IPR001991">
    <property type="entry name" value="Na-dicarboxylate_symporter"/>
</dbReference>
<proteinExistence type="evidence at transcript level"/>
<dbReference type="GO" id="GO:0015175">
    <property type="term" value="F:neutral L-amino acid transmembrane transporter activity"/>
    <property type="evidence" value="ECO:0007669"/>
    <property type="project" value="TreeGrafter"/>
</dbReference>
<reference evidence="10" key="1">
    <citation type="journal article" date="2015" name="Elife">
        <title>Stem cells and fluid flow drive cyst formation in an invertebrate excretory organ.</title>
        <authorList>
            <person name="Thi-Kim Vu H."/>
            <person name="Rink J.C."/>
            <person name="McKinney S.A."/>
            <person name="McClain M."/>
            <person name="Lakshmanaperumal N."/>
            <person name="Alexander R."/>
            <person name="Sanchez Alvarado A."/>
        </authorList>
    </citation>
    <scope>NUCLEOTIDE SEQUENCE</scope>
</reference>
<evidence type="ECO:0000256" key="4">
    <source>
        <dbReference type="ARBA" id="ARBA00022847"/>
    </source>
</evidence>
<dbReference type="PANTHER" id="PTHR11958:SF99">
    <property type="entry name" value="SODIUM-DEPENDENT EXCITATORY AMINO ACID TRANSPORTER GLT-6-RELATED"/>
    <property type="match status" value="1"/>
</dbReference>
<evidence type="ECO:0000256" key="8">
    <source>
        <dbReference type="RuleBase" id="RU361216"/>
    </source>
</evidence>
<dbReference type="PRINTS" id="PR00173">
    <property type="entry name" value="EDTRNSPORT"/>
</dbReference>
<keyword evidence="3 8" id="KW-0812">Transmembrane</keyword>
<evidence type="ECO:0000256" key="5">
    <source>
        <dbReference type="ARBA" id="ARBA00022989"/>
    </source>
</evidence>
<keyword evidence="6 8" id="KW-0472">Membrane</keyword>
<dbReference type="PROSITE" id="PS00713">
    <property type="entry name" value="NA_DICARBOXYL_SYMP_1"/>
    <property type="match status" value="1"/>
</dbReference>
<feature type="transmembrane region" description="Helical" evidence="8">
    <location>
        <begin position="253"/>
        <end position="280"/>
    </location>
</feature>
<dbReference type="GO" id="GO:0005886">
    <property type="term" value="C:plasma membrane"/>
    <property type="evidence" value="ECO:0007669"/>
    <property type="project" value="TreeGrafter"/>
</dbReference>
<dbReference type="EMBL" id="KT163442">
    <property type="protein sequence ID" value="AKN21392.1"/>
    <property type="molecule type" value="mRNA"/>
</dbReference>
<dbReference type="OrthoDB" id="5877963at2759"/>
<gene>
    <name evidence="10" type="primary">slc1a-2</name>
</gene>
<comment type="similarity">
    <text evidence="8">Belongs to the dicarboxylate/amino acid:cation symporter (DAACS) (TC 2.A.23) family.</text>
</comment>
<protein>
    <recommendedName>
        <fullName evidence="8">Amino acid transporter</fullName>
    </recommendedName>
</protein>
<dbReference type="PROSITE" id="PS00714">
    <property type="entry name" value="NA_DICARBOXYL_SYMP_2"/>
    <property type="match status" value="1"/>
</dbReference>
<evidence type="ECO:0000256" key="1">
    <source>
        <dbReference type="ARBA" id="ARBA00004141"/>
    </source>
</evidence>
<feature type="transmembrane region" description="Helical" evidence="8">
    <location>
        <begin position="433"/>
        <end position="462"/>
    </location>
</feature>
<organism evidence="10">
    <name type="scientific">Schmidtea mediterranea</name>
    <name type="common">Freshwater planarian flatworm</name>
    <dbReference type="NCBI Taxonomy" id="79327"/>
    <lineage>
        <taxon>Eukaryota</taxon>
        <taxon>Metazoa</taxon>
        <taxon>Spiralia</taxon>
        <taxon>Lophotrochozoa</taxon>
        <taxon>Platyhelminthes</taxon>
        <taxon>Rhabditophora</taxon>
        <taxon>Seriata</taxon>
        <taxon>Tricladida</taxon>
        <taxon>Continenticola</taxon>
        <taxon>Geoplanoidea</taxon>
        <taxon>Dugesiidae</taxon>
        <taxon>Schmidtea</taxon>
    </lineage>
</organism>
<feature type="region of interest" description="Disordered" evidence="9">
    <location>
        <begin position="1"/>
        <end position="38"/>
    </location>
</feature>
<feature type="transmembrane region" description="Helical" evidence="8">
    <location>
        <begin position="359"/>
        <end position="380"/>
    </location>
</feature>
<dbReference type="Gene3D" id="1.10.3860.10">
    <property type="entry name" value="Sodium:dicarboxylate symporter"/>
    <property type="match status" value="1"/>
</dbReference>
<name>A0A0H3YF08_SCHMD</name>
<evidence type="ECO:0000256" key="3">
    <source>
        <dbReference type="ARBA" id="ARBA00022692"/>
    </source>
</evidence>
<feature type="transmembrane region" description="Helical" evidence="8">
    <location>
        <begin position="323"/>
        <end position="347"/>
    </location>
</feature>
<feature type="transmembrane region" description="Helical" evidence="8">
    <location>
        <begin position="292"/>
        <end position="311"/>
    </location>
</feature>
<dbReference type="GO" id="GO:0005313">
    <property type="term" value="F:L-glutamate transmembrane transporter activity"/>
    <property type="evidence" value="ECO:0007669"/>
    <property type="project" value="TreeGrafter"/>
</dbReference>
<evidence type="ECO:0000256" key="2">
    <source>
        <dbReference type="ARBA" id="ARBA00022448"/>
    </source>
</evidence>
<evidence type="ECO:0000313" key="10">
    <source>
        <dbReference type="EMBL" id="AKN21392.1"/>
    </source>
</evidence>
<feature type="transmembrane region" description="Helical" evidence="8">
    <location>
        <begin position="131"/>
        <end position="153"/>
    </location>
</feature>
<dbReference type="PANTHER" id="PTHR11958">
    <property type="entry name" value="SODIUM/DICARBOXYLATE SYMPORTER-RELATED"/>
    <property type="match status" value="1"/>
</dbReference>
<feature type="transmembrane region" description="Helical" evidence="8">
    <location>
        <begin position="99"/>
        <end position="119"/>
    </location>
</feature>
<keyword evidence="4 8" id="KW-0769">Symport</keyword>
<evidence type="ECO:0000256" key="9">
    <source>
        <dbReference type="SAM" id="MobiDB-lite"/>
    </source>
</evidence>
<dbReference type="AlphaFoldDB" id="A0A0H3YF08"/>
<feature type="transmembrane region" description="Helical" evidence="8">
    <location>
        <begin position="400"/>
        <end position="421"/>
    </location>
</feature>
<feature type="region of interest" description="Disordered" evidence="9">
    <location>
        <begin position="559"/>
        <end position="595"/>
    </location>
</feature>
<dbReference type="Pfam" id="PF00375">
    <property type="entry name" value="SDF"/>
    <property type="match status" value="1"/>
</dbReference>
<accession>A0A0H3YF08</accession>